<keyword evidence="3" id="KW-1185">Reference proteome</keyword>
<organism evidence="2 3">
    <name type="scientific">Acetoanaerobium noterae</name>
    <dbReference type="NCBI Taxonomy" id="745369"/>
    <lineage>
        <taxon>Bacteria</taxon>
        <taxon>Bacillati</taxon>
        <taxon>Bacillota</taxon>
        <taxon>Clostridia</taxon>
        <taxon>Peptostreptococcales</taxon>
        <taxon>Filifactoraceae</taxon>
        <taxon>Acetoanaerobium</taxon>
    </lineage>
</organism>
<dbReference type="Pfam" id="PF01521">
    <property type="entry name" value="Fe-S_biosyn"/>
    <property type="match status" value="1"/>
</dbReference>
<evidence type="ECO:0000313" key="3">
    <source>
        <dbReference type="Proteomes" id="UP000243406"/>
    </source>
</evidence>
<dbReference type="Proteomes" id="UP000243406">
    <property type="component" value="Unassembled WGS sequence"/>
</dbReference>
<gene>
    <name evidence="2" type="ORF">SAMN02745120_1543</name>
</gene>
<dbReference type="AlphaFoldDB" id="A0A1T5BD12"/>
<name>A0A1T5BD12_9FIRM</name>
<accession>A0A1T5BD12</accession>
<dbReference type="OrthoDB" id="2355011at2"/>
<sequence length="108" mass="11608">MSITVDKKASDELKSILSEKNINTDTLRIFLSGMGCSGPMFNLAQDEAKDSDLKVEFEGLNFIVDKTLVSQYDGFEVLYVEQGDMGGVYVQALNVGESSGCSSCSGCS</sequence>
<dbReference type="EMBL" id="FUYN01000003">
    <property type="protein sequence ID" value="SKB45146.1"/>
    <property type="molecule type" value="Genomic_DNA"/>
</dbReference>
<dbReference type="RefSeq" id="WP_079589415.1">
    <property type="nucleotide sequence ID" value="NZ_FUYN01000003.1"/>
</dbReference>
<evidence type="ECO:0000313" key="2">
    <source>
        <dbReference type="EMBL" id="SKB45146.1"/>
    </source>
</evidence>
<dbReference type="SUPFAM" id="SSF89360">
    <property type="entry name" value="HesB-like domain"/>
    <property type="match status" value="1"/>
</dbReference>
<reference evidence="3" key="1">
    <citation type="submission" date="2017-02" db="EMBL/GenBank/DDBJ databases">
        <authorList>
            <person name="Varghese N."/>
            <person name="Submissions S."/>
        </authorList>
    </citation>
    <scope>NUCLEOTIDE SEQUENCE [LARGE SCALE GENOMIC DNA]</scope>
    <source>
        <strain evidence="3">ATCC 35199</strain>
    </source>
</reference>
<dbReference type="Gene3D" id="2.60.300.12">
    <property type="entry name" value="HesB-like domain"/>
    <property type="match status" value="1"/>
</dbReference>
<dbReference type="InterPro" id="IPR000361">
    <property type="entry name" value="ATAP_core_dom"/>
</dbReference>
<dbReference type="InterPro" id="IPR035903">
    <property type="entry name" value="HesB-like_dom_sf"/>
</dbReference>
<evidence type="ECO:0000259" key="1">
    <source>
        <dbReference type="Pfam" id="PF01521"/>
    </source>
</evidence>
<feature type="domain" description="Core" evidence="1">
    <location>
        <begin position="1"/>
        <end position="85"/>
    </location>
</feature>
<protein>
    <submittedName>
        <fullName evidence="2">Iron-sulfur cluster assembly accessory protein/HesB-like selenoprotein</fullName>
    </submittedName>
</protein>
<proteinExistence type="predicted"/>